<dbReference type="PANTHER" id="PTHR38467">
    <property type="match status" value="1"/>
</dbReference>
<dbReference type="Pfam" id="PF19044">
    <property type="entry name" value="P-loop_TraG"/>
    <property type="match status" value="1"/>
</dbReference>
<gene>
    <name evidence="2" type="ORF">SAMN05421823_11568</name>
</gene>
<dbReference type="InterPro" id="IPR027417">
    <property type="entry name" value="P-loop_NTPase"/>
</dbReference>
<dbReference type="AlphaFoldDB" id="A0A1G9U2T8"/>
<feature type="domain" description="TraG P-loop" evidence="1">
    <location>
        <begin position="386"/>
        <end position="791"/>
    </location>
</feature>
<organism evidence="2 3">
    <name type="scientific">Catalinimonas alkaloidigena</name>
    <dbReference type="NCBI Taxonomy" id="1075417"/>
    <lineage>
        <taxon>Bacteria</taxon>
        <taxon>Pseudomonadati</taxon>
        <taxon>Bacteroidota</taxon>
        <taxon>Cytophagia</taxon>
        <taxon>Cytophagales</taxon>
        <taxon>Catalimonadaceae</taxon>
        <taxon>Catalinimonas</taxon>
    </lineage>
</organism>
<dbReference type="RefSeq" id="WP_089688130.1">
    <property type="nucleotide sequence ID" value="NZ_FNFO01000015.1"/>
</dbReference>
<evidence type="ECO:0000259" key="1">
    <source>
        <dbReference type="Pfam" id="PF19044"/>
    </source>
</evidence>
<dbReference type="NCBIfam" id="TIGR03783">
    <property type="entry name" value="Bac_Flav_CT_G"/>
    <property type="match status" value="1"/>
</dbReference>
<dbReference type="OrthoDB" id="596266at2"/>
<dbReference type="SUPFAM" id="SSF52540">
    <property type="entry name" value="P-loop containing nucleoside triphosphate hydrolases"/>
    <property type="match status" value="1"/>
</dbReference>
<dbReference type="PANTHER" id="PTHR38467:SF1">
    <property type="entry name" value="CONJUGATIVE TRANSFER: ASSEMBLY"/>
    <property type="match status" value="1"/>
</dbReference>
<dbReference type="InterPro" id="IPR053155">
    <property type="entry name" value="F-pilin_assembly_TraC"/>
</dbReference>
<dbReference type="Proteomes" id="UP000198510">
    <property type="component" value="Unassembled WGS sequence"/>
</dbReference>
<dbReference type="Gene3D" id="3.40.50.300">
    <property type="entry name" value="P-loop containing nucleotide triphosphate hydrolases"/>
    <property type="match status" value="1"/>
</dbReference>
<accession>A0A1G9U2T8</accession>
<evidence type="ECO:0000313" key="2">
    <source>
        <dbReference type="EMBL" id="SDM54226.1"/>
    </source>
</evidence>
<dbReference type="STRING" id="1075417.SAMN05421823_11568"/>
<protein>
    <submittedName>
        <fullName evidence="2">Bacteroides conjugation system ATPase, TraG family</fullName>
    </submittedName>
</protein>
<sequence length="860" mass="98967">MAKAKTFELPYIGFSRDPIPLVFTQNADYSVVIRIQNPVLQYAADQSQYLGFHKLLQLIAKGLGSGYTLHKQDVIVRKQFRTEAFTAQQDFLSQAHERHFQGRIYTEITTYLTLTRQAKRGVFFTYDERQYKQFILDVQKVVEQLKARKMQPVMLEERDVKHHLKRLLAGNFADEHFSLSNFDCSDEAISLGNAQMKIVSLVDIDEVNLPGTLTPFSEMDELGYPFPMDLLTFLLKVPGEVVIYNQYLLIPEQHKTLKGLEAKKKRHESFPGPENETCIRDINAMLQDVASMGQLAVYAHFNILIKDDPEQIHRSVNYLEGELFNIGIIPSKNAYNQLELFRAMLPGNAGELQSYDLFLTSLDAALCFFFKERLPSHEASSFQVYFSDRQGIPVAIDTLDRPMETGRINNRNMFVLGPSGSGKSFFTNHLIRQYFLYDMDIVLVDTGHSYQGLCSYYGGRYITYEEGRPITMNPFRVMPEEYNEEKREFLKSLIGLLWKGTEGQLTTIEDTVISSVIARYYTRYFKAERPDPSGLSFNSFYEFSLREIESIRLSEQIPFNLDEYRYILKKFYRGGEYDQILNNAFDTSLFEEKFIVFEIDAIKEHRLLFPITTIIIMDVFIQKMRHKTNRKALIIEEAWKAIASPMMAGYILYLYKTVRKFFGLAAVVTQELDDIIGNPIVKDSIINNSDTIALLDQTKFRDNYDAVSRLLSISEVEQKKIFTINQLTNKEGRGRFKEVYIRRGKSGEVYGVEVSLFEYLTFTTERREKELVMQYVRHYGSYRIGLQTLIADLEQAQVSLAEFIGVVQRALVFFAPAETALTAFLAQQAPTGTSVYHHAQEVVHHRGAASSPDAATRMAI</sequence>
<dbReference type="EMBL" id="FNFO01000015">
    <property type="protein sequence ID" value="SDM54226.1"/>
    <property type="molecule type" value="Genomic_DNA"/>
</dbReference>
<evidence type="ECO:0000313" key="3">
    <source>
        <dbReference type="Proteomes" id="UP000198510"/>
    </source>
</evidence>
<reference evidence="2 3" key="1">
    <citation type="submission" date="2016-10" db="EMBL/GenBank/DDBJ databases">
        <authorList>
            <person name="de Groot N.N."/>
        </authorList>
    </citation>
    <scope>NUCLEOTIDE SEQUENCE [LARGE SCALE GENOMIC DNA]</scope>
    <source>
        <strain evidence="2 3">DSM 25186</strain>
    </source>
</reference>
<dbReference type="Gene3D" id="1.10.8.730">
    <property type="match status" value="1"/>
</dbReference>
<proteinExistence type="predicted"/>
<dbReference type="InterPro" id="IPR043964">
    <property type="entry name" value="P-loop_TraG"/>
</dbReference>
<dbReference type="InterPro" id="IPR022509">
    <property type="entry name" value="Conjugation_ATPase_TraG"/>
</dbReference>
<name>A0A1G9U2T8_9BACT</name>
<keyword evidence="3" id="KW-1185">Reference proteome</keyword>